<dbReference type="InterPro" id="IPR000531">
    <property type="entry name" value="Beta-barrel_TonB"/>
</dbReference>
<dbReference type="InterPro" id="IPR039426">
    <property type="entry name" value="TonB-dep_rcpt-like"/>
</dbReference>
<name>A0A857JFX0_9ALTE</name>
<feature type="signal peptide" evidence="12">
    <location>
        <begin position="1"/>
        <end position="31"/>
    </location>
</feature>
<evidence type="ECO:0000256" key="11">
    <source>
        <dbReference type="RuleBase" id="RU003357"/>
    </source>
</evidence>
<dbReference type="AlphaFoldDB" id="A0A857JFX0"/>
<dbReference type="SUPFAM" id="SSF56935">
    <property type="entry name" value="Porins"/>
    <property type="match status" value="1"/>
</dbReference>
<comment type="subcellular location">
    <subcellularLocation>
        <location evidence="1 10">Cell outer membrane</location>
        <topology evidence="1 10">Multi-pass membrane protein</topology>
    </subcellularLocation>
</comment>
<keyword evidence="4" id="KW-0410">Iron transport</keyword>
<dbReference type="InterPro" id="IPR011662">
    <property type="entry name" value="Secretin/TonB_short_N"/>
</dbReference>
<keyword evidence="8 10" id="KW-0472">Membrane</keyword>
<accession>A0A857JFX0</accession>
<evidence type="ECO:0000256" key="1">
    <source>
        <dbReference type="ARBA" id="ARBA00004571"/>
    </source>
</evidence>
<feature type="chain" id="PRO_5032613204" evidence="12">
    <location>
        <begin position="32"/>
        <end position="1059"/>
    </location>
</feature>
<evidence type="ECO:0000256" key="8">
    <source>
        <dbReference type="ARBA" id="ARBA00023136"/>
    </source>
</evidence>
<evidence type="ECO:0000256" key="12">
    <source>
        <dbReference type="SAM" id="SignalP"/>
    </source>
</evidence>
<evidence type="ECO:0000259" key="13">
    <source>
        <dbReference type="SMART" id="SM00965"/>
    </source>
</evidence>
<keyword evidence="14" id="KW-0675">Receptor</keyword>
<dbReference type="Gene3D" id="2.170.130.10">
    <property type="entry name" value="TonB-dependent receptor, plug domain"/>
    <property type="match status" value="1"/>
</dbReference>
<evidence type="ECO:0000256" key="4">
    <source>
        <dbReference type="ARBA" id="ARBA00022496"/>
    </source>
</evidence>
<dbReference type="PROSITE" id="PS52016">
    <property type="entry name" value="TONB_DEPENDENT_REC_3"/>
    <property type="match status" value="1"/>
</dbReference>
<protein>
    <submittedName>
        <fullName evidence="14">Colicin I receptor</fullName>
    </submittedName>
</protein>
<dbReference type="PANTHER" id="PTHR47234:SF2">
    <property type="entry name" value="TONB-DEPENDENT RECEPTOR"/>
    <property type="match status" value="1"/>
</dbReference>
<dbReference type="Pfam" id="PF00593">
    <property type="entry name" value="TonB_dep_Rec_b-barrel"/>
    <property type="match status" value="1"/>
</dbReference>
<keyword evidence="7 11" id="KW-0798">TonB box</keyword>
<dbReference type="InterPro" id="IPR037066">
    <property type="entry name" value="Plug_dom_sf"/>
</dbReference>
<evidence type="ECO:0000256" key="6">
    <source>
        <dbReference type="ARBA" id="ARBA00023004"/>
    </source>
</evidence>
<dbReference type="SMART" id="SM00965">
    <property type="entry name" value="STN"/>
    <property type="match status" value="1"/>
</dbReference>
<dbReference type="Gene3D" id="2.40.170.20">
    <property type="entry name" value="TonB-dependent receptor, beta-barrel domain"/>
    <property type="match status" value="1"/>
</dbReference>
<proteinExistence type="inferred from homology"/>
<organism evidence="14 15">
    <name type="scientific">Paraglaciecola mesophila</name>
    <dbReference type="NCBI Taxonomy" id="197222"/>
    <lineage>
        <taxon>Bacteria</taxon>
        <taxon>Pseudomonadati</taxon>
        <taxon>Pseudomonadota</taxon>
        <taxon>Gammaproteobacteria</taxon>
        <taxon>Alteromonadales</taxon>
        <taxon>Alteromonadaceae</taxon>
        <taxon>Paraglaciecola</taxon>
    </lineage>
</organism>
<keyword evidence="15" id="KW-1185">Reference proteome</keyword>
<dbReference type="Pfam" id="PF07715">
    <property type="entry name" value="Plug"/>
    <property type="match status" value="1"/>
</dbReference>
<keyword evidence="4" id="KW-0406">Ion transport</keyword>
<keyword evidence="12" id="KW-0732">Signal</keyword>
<dbReference type="OrthoDB" id="176248at2"/>
<keyword evidence="5 10" id="KW-0812">Transmembrane</keyword>
<dbReference type="InterPro" id="IPR036942">
    <property type="entry name" value="Beta-barrel_TonB_sf"/>
</dbReference>
<dbReference type="KEGG" id="pmes:FX988_01115"/>
<dbReference type="Gene3D" id="3.55.50.30">
    <property type="match status" value="1"/>
</dbReference>
<evidence type="ECO:0000256" key="7">
    <source>
        <dbReference type="ARBA" id="ARBA00023077"/>
    </source>
</evidence>
<sequence length="1059" mass="115916">MKLHMKLHQSFKLSPLACCVMLMLPASHSLAAQQTRQSIDIPAQNIESALLELAQESETQILFSSAITPNITTRAISADLTVEEALAVLLENTSLEFVKRSKSTYIIREKNAPSSINPSTESSAIPVAAAKEALGTSTKKADGEASVERIKVVGSNIRVNQDSGALPITTFSAQDFEDLGISSGADLLAELPQQGEVSFNSERVVGGVNDARGDVSSVNLRGIGTGYSLTLLNGRRLVLHPGTQAEDLVPVTTVNSNALPVRGLKRVEVLRDGAAAIYGTDAIAGVINYVLKDKNTGGDLQFQYGKNDGTDKDTFSLSGSGGWFFNNEQTHLTLSASLYQQDMLMASERDYAASSDTRNYPGLAPEFVGNTSLDGRTTSTPWAELSSDSLGTFHIQPDTFDGCEVALDNGICADGGSLDRELRYDSNSERSLSSEVSRVNLYALMTHNLTDEVELYGEALYYQAEADRLREQSGNLTAQRFTVSSDAFYNPFGEDVTVRRYRPIDTGPRKINVEDYSYRFLTGLRGYYKDWDWDTAVLYSKAHTLDSANRVNTTLFQQAVNSTEQNTAYDLFNGGSLTSPNIGDDTGNDQDVIDSFMFNIERESETELALYDFKVSRPDIFALPAGDVGMAVGVEYRYESFSDARSDALNGTDSFIDVVTGNPSALASTVLGSSPTPDSAGSRNVFSTYVEFAVPLLADLPLVKSLNMQLAARYERFSDVGDITKPKVSLAWQVNDMVQLRAAYAEGFKAPGLPQTTAVDVSRSNTRSDPISGIRQGTLEIRNGSDDLKPETSTNTFAGIVFTPIKNLTLTADWWHIKQKDVVGILSSQTQILYDALLRADGGSNTNVIRDNNNEILYVTNDYTNLLPREIKGIDYSIFYKMNTELGDFTFTANAANLTQFDQGLDPITQRVVTAQENGNEAVLFNGESVGIPGAAGDLLTKNGRPEWRSNIGIRWQKDNWGAGIKYKYISELENVSLSYFDDAGDLIYQQIDDWSTVDAYASYSFTQQNSWLDKTKLTLGARNLGDKEPPFTSGTFGYESSVHSSAGRYLYMTLNKKF</sequence>
<dbReference type="GO" id="GO:0006826">
    <property type="term" value="P:iron ion transport"/>
    <property type="evidence" value="ECO:0007669"/>
    <property type="project" value="UniProtKB-KW"/>
</dbReference>
<keyword evidence="9 10" id="KW-0998">Cell outer membrane</keyword>
<dbReference type="GO" id="GO:0009279">
    <property type="term" value="C:cell outer membrane"/>
    <property type="evidence" value="ECO:0007669"/>
    <property type="project" value="UniProtKB-SubCell"/>
</dbReference>
<comment type="similarity">
    <text evidence="10 11">Belongs to the TonB-dependent receptor family.</text>
</comment>
<evidence type="ECO:0000256" key="5">
    <source>
        <dbReference type="ARBA" id="ARBA00022692"/>
    </source>
</evidence>
<keyword evidence="3 10" id="KW-1134">Transmembrane beta strand</keyword>
<feature type="domain" description="Secretin/TonB short N-terminal" evidence="13">
    <location>
        <begin position="59"/>
        <end position="110"/>
    </location>
</feature>
<evidence type="ECO:0000313" key="15">
    <source>
        <dbReference type="Proteomes" id="UP000464524"/>
    </source>
</evidence>
<keyword evidence="2 10" id="KW-0813">Transport</keyword>
<gene>
    <name evidence="14" type="ORF">FX988_01115</name>
</gene>
<dbReference type="PANTHER" id="PTHR47234">
    <property type="match status" value="1"/>
</dbReference>
<keyword evidence="6" id="KW-0408">Iron</keyword>
<evidence type="ECO:0000256" key="10">
    <source>
        <dbReference type="PROSITE-ProRule" id="PRU01360"/>
    </source>
</evidence>
<reference evidence="14 15" key="1">
    <citation type="submission" date="2019-12" db="EMBL/GenBank/DDBJ databases">
        <title>Genome sequencing and assembly of endphytes of Porphyra tenera.</title>
        <authorList>
            <person name="Park J.M."/>
            <person name="Shin R."/>
            <person name="Jo S.H."/>
        </authorList>
    </citation>
    <scope>NUCLEOTIDE SEQUENCE [LARGE SCALE GENOMIC DNA]</scope>
    <source>
        <strain evidence="14 15">GPM4</strain>
    </source>
</reference>
<evidence type="ECO:0000256" key="2">
    <source>
        <dbReference type="ARBA" id="ARBA00022448"/>
    </source>
</evidence>
<evidence type="ECO:0000256" key="9">
    <source>
        <dbReference type="ARBA" id="ARBA00023237"/>
    </source>
</evidence>
<dbReference type="Proteomes" id="UP000464524">
    <property type="component" value="Chromosome"/>
</dbReference>
<dbReference type="RefSeq" id="WP_160178695.1">
    <property type="nucleotide sequence ID" value="NZ_CP047656.1"/>
</dbReference>
<evidence type="ECO:0000313" key="14">
    <source>
        <dbReference type="EMBL" id="QHJ10893.1"/>
    </source>
</evidence>
<dbReference type="EMBL" id="CP047656">
    <property type="protein sequence ID" value="QHJ10893.1"/>
    <property type="molecule type" value="Genomic_DNA"/>
</dbReference>
<evidence type="ECO:0000256" key="3">
    <source>
        <dbReference type="ARBA" id="ARBA00022452"/>
    </source>
</evidence>
<dbReference type="InterPro" id="IPR012910">
    <property type="entry name" value="Plug_dom"/>
</dbReference>